<evidence type="ECO:0000313" key="2">
    <source>
        <dbReference type="Proteomes" id="UP000325433"/>
    </source>
</evidence>
<protein>
    <submittedName>
        <fullName evidence="1">Uncharacterized protein</fullName>
    </submittedName>
</protein>
<proteinExistence type="predicted"/>
<name>A0A5N6W266_9EURO</name>
<evidence type="ECO:0000313" key="1">
    <source>
        <dbReference type="EMBL" id="KAE8314873.1"/>
    </source>
</evidence>
<organism evidence="1 2">
    <name type="scientific">Aspergillus transmontanensis</name>
    <dbReference type="NCBI Taxonomy" id="1034304"/>
    <lineage>
        <taxon>Eukaryota</taxon>
        <taxon>Fungi</taxon>
        <taxon>Dikarya</taxon>
        <taxon>Ascomycota</taxon>
        <taxon>Pezizomycotina</taxon>
        <taxon>Eurotiomycetes</taxon>
        <taxon>Eurotiomycetidae</taxon>
        <taxon>Eurotiales</taxon>
        <taxon>Aspergillaceae</taxon>
        <taxon>Aspergillus</taxon>
        <taxon>Aspergillus subgen. Circumdati</taxon>
    </lineage>
</organism>
<keyword evidence="2" id="KW-1185">Reference proteome</keyword>
<dbReference type="Proteomes" id="UP000325433">
    <property type="component" value="Unassembled WGS sequence"/>
</dbReference>
<reference evidence="2" key="1">
    <citation type="submission" date="2019-04" db="EMBL/GenBank/DDBJ databases">
        <title>Friends and foes A comparative genomics studyof 23 Aspergillus species from section Flavi.</title>
        <authorList>
            <consortium name="DOE Joint Genome Institute"/>
            <person name="Kjaerbolling I."/>
            <person name="Vesth T."/>
            <person name="Frisvad J.C."/>
            <person name="Nybo J.L."/>
            <person name="Theobald S."/>
            <person name="Kildgaard S."/>
            <person name="Isbrandt T."/>
            <person name="Kuo A."/>
            <person name="Sato A."/>
            <person name="Lyhne E.K."/>
            <person name="Kogle M.E."/>
            <person name="Wiebenga A."/>
            <person name="Kun R.S."/>
            <person name="Lubbers R.J."/>
            <person name="Makela M.R."/>
            <person name="Barry K."/>
            <person name="Chovatia M."/>
            <person name="Clum A."/>
            <person name="Daum C."/>
            <person name="Haridas S."/>
            <person name="He G."/>
            <person name="LaButti K."/>
            <person name="Lipzen A."/>
            <person name="Mondo S."/>
            <person name="Riley R."/>
            <person name="Salamov A."/>
            <person name="Simmons B.A."/>
            <person name="Magnuson J.K."/>
            <person name="Henrissat B."/>
            <person name="Mortensen U.H."/>
            <person name="Larsen T.O."/>
            <person name="Devries R.P."/>
            <person name="Grigoriev I.V."/>
            <person name="Machida M."/>
            <person name="Baker S.E."/>
            <person name="Andersen M.R."/>
        </authorList>
    </citation>
    <scope>NUCLEOTIDE SEQUENCE [LARGE SCALE GENOMIC DNA]</scope>
    <source>
        <strain evidence="2">CBS 130015</strain>
    </source>
</reference>
<dbReference type="EMBL" id="ML738316">
    <property type="protein sequence ID" value="KAE8314873.1"/>
    <property type="molecule type" value="Genomic_DNA"/>
</dbReference>
<gene>
    <name evidence="1" type="ORF">BDV41DRAFT_533246</name>
</gene>
<dbReference type="AlphaFoldDB" id="A0A5N6W266"/>
<sequence>MSIDGFGLYRNMYRSLMGFYIIPVCLTAAERTNRGHSFQTRQISRKQLNSHLFQA</sequence>
<accession>A0A5N6W266</accession>